<feature type="compositionally biased region" description="Polar residues" evidence="1">
    <location>
        <begin position="168"/>
        <end position="190"/>
    </location>
</feature>
<dbReference type="RefSeq" id="XP_071922862.1">
    <property type="nucleotide sequence ID" value="XM_072066761.1"/>
</dbReference>
<gene>
    <name evidence="4 5" type="primary">LOC113710938</name>
</gene>
<organism evidence="3 4">
    <name type="scientific">Coffea arabica</name>
    <name type="common">Arabian coffee</name>
    <dbReference type="NCBI Taxonomy" id="13443"/>
    <lineage>
        <taxon>Eukaryota</taxon>
        <taxon>Viridiplantae</taxon>
        <taxon>Streptophyta</taxon>
        <taxon>Embryophyta</taxon>
        <taxon>Tracheophyta</taxon>
        <taxon>Spermatophyta</taxon>
        <taxon>Magnoliopsida</taxon>
        <taxon>eudicotyledons</taxon>
        <taxon>Gunneridae</taxon>
        <taxon>Pentapetalae</taxon>
        <taxon>asterids</taxon>
        <taxon>lamiids</taxon>
        <taxon>Gentianales</taxon>
        <taxon>Rubiaceae</taxon>
        <taxon>Ixoroideae</taxon>
        <taxon>Gardenieae complex</taxon>
        <taxon>Bertiereae - Coffeeae clade</taxon>
        <taxon>Coffeeae</taxon>
        <taxon>Coffea</taxon>
    </lineage>
</organism>
<protein>
    <submittedName>
        <fullName evidence="4 5">Uncharacterized protein At4g06598 isoform X1</fullName>
    </submittedName>
</protein>
<reference evidence="3" key="1">
    <citation type="journal article" date="2025" name="Foods">
        <title>Unveiling the Microbial Signatures of Arabica Coffee Cherries: Insights into Ripeness Specific Diversity, Functional Traits, and Implications for Quality and Safety.</title>
        <authorList>
            <consortium name="RefSeq"/>
            <person name="Tenea G.N."/>
            <person name="Cifuentes V."/>
            <person name="Reyes P."/>
            <person name="Cevallos-Vallejos M."/>
        </authorList>
    </citation>
    <scope>NUCLEOTIDE SEQUENCE [LARGE SCALE GENOMIC DNA]</scope>
</reference>
<evidence type="ECO:0000259" key="2">
    <source>
        <dbReference type="SMART" id="SM00338"/>
    </source>
</evidence>
<evidence type="ECO:0000313" key="3">
    <source>
        <dbReference type="Proteomes" id="UP001652660"/>
    </source>
</evidence>
<dbReference type="GO" id="GO:0003700">
    <property type="term" value="F:DNA-binding transcription factor activity"/>
    <property type="evidence" value="ECO:0007669"/>
    <property type="project" value="InterPro"/>
</dbReference>
<dbReference type="CDD" id="cd14703">
    <property type="entry name" value="bZIP_plant_RF2"/>
    <property type="match status" value="1"/>
</dbReference>
<dbReference type="AlphaFoldDB" id="A0A6P6UHA1"/>
<name>A0A6P6UHA1_COFAR</name>
<evidence type="ECO:0000256" key="1">
    <source>
        <dbReference type="SAM" id="MobiDB-lite"/>
    </source>
</evidence>
<feature type="compositionally biased region" description="Polar residues" evidence="1">
    <location>
        <begin position="316"/>
        <end position="329"/>
    </location>
</feature>
<dbReference type="GO" id="GO:0005634">
    <property type="term" value="C:nucleus"/>
    <property type="evidence" value="ECO:0007669"/>
    <property type="project" value="UniProtKB-ARBA"/>
</dbReference>
<accession>A0A6P6UHA1</accession>
<feature type="region of interest" description="Disordered" evidence="1">
    <location>
        <begin position="148"/>
        <end position="205"/>
    </location>
</feature>
<dbReference type="SUPFAM" id="SSF57959">
    <property type="entry name" value="Leucine zipper domain"/>
    <property type="match status" value="1"/>
</dbReference>
<dbReference type="InterPro" id="IPR004827">
    <property type="entry name" value="bZIP"/>
</dbReference>
<feature type="region of interest" description="Disordered" evidence="1">
    <location>
        <begin position="285"/>
        <end position="329"/>
    </location>
</feature>
<dbReference type="GeneID" id="113710938"/>
<dbReference type="Proteomes" id="UP001652660">
    <property type="component" value="Chromosome 10e"/>
</dbReference>
<feature type="compositionally biased region" description="Low complexity" evidence="1">
    <location>
        <begin position="285"/>
        <end position="300"/>
    </location>
</feature>
<reference evidence="4 5" key="2">
    <citation type="submission" date="2025-05" db="UniProtKB">
        <authorList>
            <consortium name="RefSeq"/>
        </authorList>
    </citation>
    <scope>IDENTIFICATION</scope>
    <source>
        <tissue evidence="4 5">Leaves</tissue>
    </source>
</reference>
<feature type="domain" description="BZIP" evidence="2">
    <location>
        <begin position="190"/>
        <end position="249"/>
    </location>
</feature>
<dbReference type="PANTHER" id="PTHR46835:SF2">
    <property type="entry name" value="BZIP TRANSCRIPTION FACTOR"/>
    <property type="match status" value="1"/>
</dbReference>
<dbReference type="InterPro" id="IPR044759">
    <property type="entry name" value="bZIP_RF2"/>
</dbReference>
<dbReference type="SMART" id="SM00338">
    <property type="entry name" value="BRLZ"/>
    <property type="match status" value="1"/>
</dbReference>
<dbReference type="PANTHER" id="PTHR46835">
    <property type="entry name" value="BASIC-LEUCINE ZIPPER (BZIP) TRANSCRIPTION FACTOR FAMILY PROTEIN-RELATED"/>
    <property type="match status" value="1"/>
</dbReference>
<dbReference type="InterPro" id="IPR046347">
    <property type="entry name" value="bZIP_sf"/>
</dbReference>
<evidence type="ECO:0000313" key="5">
    <source>
        <dbReference type="RefSeq" id="XP_071922862.1"/>
    </source>
</evidence>
<proteinExistence type="predicted"/>
<dbReference type="RefSeq" id="XP_027089823.2">
    <property type="nucleotide sequence ID" value="XM_027234022.2"/>
</dbReference>
<evidence type="ECO:0000313" key="4">
    <source>
        <dbReference type="RefSeq" id="XP_027089823.2"/>
    </source>
</evidence>
<feature type="compositionally biased region" description="Basic residues" evidence="1">
    <location>
        <begin position="196"/>
        <end position="205"/>
    </location>
</feature>
<dbReference type="Gene3D" id="1.20.5.170">
    <property type="match status" value="1"/>
</dbReference>
<dbReference type="InterPro" id="IPR044797">
    <property type="entry name" value="At4g06598-like"/>
</dbReference>
<sequence length="329" mass="37581">MESSNCLPNSKTSTYTGRRTIAGSSVVFPQILPSCSESSLVGLKASAESTEVSGHQPPRWASDFFIEEQPFWLDDLLNEPDGLMQRGHRRSTSDTFAYLGESVEDLDLREEPSHRNLTSKALSIRQNIGRNKDSKLFESKPSSLVEKFKQDPHIAVSRSAEKQEEEISTQTSEGSNEGISSLSPKPSVSKTEAKRAKQQSAHRSRVRKLQYISQLERTVQLLQAEGSEISAELEFLDHQNLILTMENKALKQRLDSLSQEQLIKQMEQEMLERELGRLQNLYHMQRQQQMQMQQQQQQQQHHPKHRRNKSKDLESQLPSVSRKNVRGTT</sequence>
<keyword evidence="3" id="KW-1185">Reference proteome</keyword>